<dbReference type="GO" id="GO:0055085">
    <property type="term" value="P:transmembrane transport"/>
    <property type="evidence" value="ECO:0007669"/>
    <property type="project" value="UniProtKB-ARBA"/>
</dbReference>
<dbReference type="InterPro" id="IPR017871">
    <property type="entry name" value="ABC_transporter-like_CS"/>
</dbReference>
<evidence type="ECO:0000256" key="4">
    <source>
        <dbReference type="ARBA" id="ARBA00022840"/>
    </source>
</evidence>
<dbReference type="PANTHER" id="PTHR43776:SF7">
    <property type="entry name" value="D,D-DIPEPTIDE TRANSPORT ATP-BINDING PROTEIN DDPF-RELATED"/>
    <property type="match status" value="1"/>
</dbReference>
<evidence type="ECO:0000256" key="3">
    <source>
        <dbReference type="ARBA" id="ARBA00022741"/>
    </source>
</evidence>
<evidence type="ECO:0000259" key="5">
    <source>
        <dbReference type="PROSITE" id="PS50893"/>
    </source>
</evidence>
<dbReference type="InterPro" id="IPR003593">
    <property type="entry name" value="AAA+_ATPase"/>
</dbReference>
<dbReference type="InterPro" id="IPR003439">
    <property type="entry name" value="ABC_transporter-like_ATP-bd"/>
</dbReference>
<dbReference type="PROSITE" id="PS50893">
    <property type="entry name" value="ABC_TRANSPORTER_2"/>
    <property type="match status" value="1"/>
</dbReference>
<dbReference type="Pfam" id="PF00005">
    <property type="entry name" value="ABC_tran"/>
    <property type="match status" value="1"/>
</dbReference>
<evidence type="ECO:0000313" key="7">
    <source>
        <dbReference type="Proteomes" id="UP000184533"/>
    </source>
</evidence>
<dbReference type="InterPro" id="IPR050319">
    <property type="entry name" value="ABC_transp_ATP-bind"/>
</dbReference>
<organism evidence="6 7">
    <name type="scientific">Devosia limi DSM 17137</name>
    <dbReference type="NCBI Taxonomy" id="1121477"/>
    <lineage>
        <taxon>Bacteria</taxon>
        <taxon>Pseudomonadati</taxon>
        <taxon>Pseudomonadota</taxon>
        <taxon>Alphaproteobacteria</taxon>
        <taxon>Hyphomicrobiales</taxon>
        <taxon>Devosiaceae</taxon>
        <taxon>Devosia</taxon>
    </lineage>
</organism>
<dbReference type="InterPro" id="IPR027417">
    <property type="entry name" value="P-loop_NTPase"/>
</dbReference>
<dbReference type="Gene3D" id="3.40.50.300">
    <property type="entry name" value="P-loop containing nucleotide triphosphate hydrolases"/>
    <property type="match status" value="1"/>
</dbReference>
<dbReference type="CDD" id="cd03257">
    <property type="entry name" value="ABC_NikE_OppD_transporters"/>
    <property type="match status" value="1"/>
</dbReference>
<dbReference type="AlphaFoldDB" id="A0A1M5EAG3"/>
<accession>A0A1M5EAG3</accession>
<dbReference type="PROSITE" id="PS00211">
    <property type="entry name" value="ABC_TRANSPORTER_1"/>
    <property type="match status" value="1"/>
</dbReference>
<evidence type="ECO:0000313" key="6">
    <source>
        <dbReference type="EMBL" id="SHF76160.1"/>
    </source>
</evidence>
<evidence type="ECO:0000256" key="1">
    <source>
        <dbReference type="ARBA" id="ARBA00005417"/>
    </source>
</evidence>
<dbReference type="RefSeq" id="WP_052950459.1">
    <property type="nucleotide sequence ID" value="NZ_FQVC01000013.1"/>
</dbReference>
<dbReference type="SUPFAM" id="SSF52540">
    <property type="entry name" value="P-loop containing nucleoside triphosphate hydrolases"/>
    <property type="match status" value="1"/>
</dbReference>
<dbReference type="OrthoDB" id="9815712at2"/>
<reference evidence="6 7" key="1">
    <citation type="submission" date="2016-11" db="EMBL/GenBank/DDBJ databases">
        <authorList>
            <person name="Jaros S."/>
            <person name="Januszkiewicz K."/>
            <person name="Wedrychowicz H."/>
        </authorList>
    </citation>
    <scope>NUCLEOTIDE SEQUENCE [LARGE SCALE GENOMIC DNA]</scope>
    <source>
        <strain evidence="6 7">DSM 17137</strain>
    </source>
</reference>
<name>A0A1M5EAG3_9HYPH</name>
<keyword evidence="2" id="KW-0813">Transport</keyword>
<keyword evidence="4 6" id="KW-0067">ATP-binding</keyword>
<dbReference type="SMART" id="SM00382">
    <property type="entry name" value="AAA"/>
    <property type="match status" value="1"/>
</dbReference>
<dbReference type="PANTHER" id="PTHR43776">
    <property type="entry name" value="TRANSPORT ATP-BINDING PROTEIN"/>
    <property type="match status" value="1"/>
</dbReference>
<evidence type="ECO:0000256" key="2">
    <source>
        <dbReference type="ARBA" id="ARBA00022448"/>
    </source>
</evidence>
<keyword evidence="3" id="KW-0547">Nucleotide-binding</keyword>
<dbReference type="EMBL" id="FQVC01000013">
    <property type="protein sequence ID" value="SHF76160.1"/>
    <property type="molecule type" value="Genomic_DNA"/>
</dbReference>
<feature type="domain" description="ABC transporter" evidence="5">
    <location>
        <begin position="5"/>
        <end position="250"/>
    </location>
</feature>
<dbReference type="GO" id="GO:0016887">
    <property type="term" value="F:ATP hydrolysis activity"/>
    <property type="evidence" value="ECO:0007669"/>
    <property type="project" value="InterPro"/>
</dbReference>
<dbReference type="Proteomes" id="UP000184533">
    <property type="component" value="Unassembled WGS sequence"/>
</dbReference>
<gene>
    <name evidence="6" type="ORF">SAMN02745223_03476</name>
</gene>
<dbReference type="GO" id="GO:0005524">
    <property type="term" value="F:ATP binding"/>
    <property type="evidence" value="ECO:0007669"/>
    <property type="project" value="UniProtKB-KW"/>
</dbReference>
<proteinExistence type="inferred from homology"/>
<comment type="similarity">
    <text evidence="1">Belongs to the ABC transporter superfamily.</text>
</comment>
<sequence>MTGVLEARDIVKTFAVTRDGKTSRVAAVNHVSLAVEPGEIVGLVGESGCGKTTISRIMIGIESADSGTVLYRGQPVVSRADWRALRREVQYVFQDPFTALCPTMRIGAALAEPLIIHRIGAPSERADRVAKMLEMVGLHPDVARRLPNQLSGGQRQRVNLARALMLEPRILICDEIVSGLDVSIQAQVLQLLIDLQEKLGLSLIFISHDLRVVRYLASRVLVMYGGEIVEQGASEAVFDDPQHAYTRTLLAAIPDHSRVPAPAHNLGA</sequence>
<protein>
    <submittedName>
        <fullName evidence="6">Peptide/nickel transport system ATP-binding protein</fullName>
    </submittedName>
</protein>